<accession>A0A1F8CK83</accession>
<reference evidence="7 8" key="1">
    <citation type="journal article" date="2016" name="Nat. Commun.">
        <title>Thousands of microbial genomes shed light on interconnected biogeochemical processes in an aquifer system.</title>
        <authorList>
            <person name="Anantharaman K."/>
            <person name="Brown C.T."/>
            <person name="Hug L.A."/>
            <person name="Sharon I."/>
            <person name="Castelle C.J."/>
            <person name="Probst A.J."/>
            <person name="Thomas B.C."/>
            <person name="Singh A."/>
            <person name="Wilkins M.J."/>
            <person name="Karaoz U."/>
            <person name="Brodie E.L."/>
            <person name="Williams K.H."/>
            <person name="Hubbard S.S."/>
            <person name="Banfield J.F."/>
        </authorList>
    </citation>
    <scope>NUCLEOTIDE SEQUENCE [LARGE SCALE GENOMIC DNA]</scope>
</reference>
<dbReference type="PANTHER" id="PTHR33602">
    <property type="entry name" value="REGULATORY PROTEIN RECX FAMILY PROTEIN"/>
    <property type="match status" value="1"/>
</dbReference>
<comment type="function">
    <text evidence="5">Modulates RecA activity.</text>
</comment>
<evidence type="ECO:0000313" key="7">
    <source>
        <dbReference type="EMBL" id="OGM76661.1"/>
    </source>
</evidence>
<dbReference type="Pfam" id="PF02631">
    <property type="entry name" value="RecX_HTH2"/>
    <property type="match status" value="1"/>
</dbReference>
<evidence type="ECO:0000256" key="2">
    <source>
        <dbReference type="ARBA" id="ARBA00009695"/>
    </source>
</evidence>
<dbReference type="HAMAP" id="MF_01114">
    <property type="entry name" value="RecX"/>
    <property type="match status" value="1"/>
</dbReference>
<sequence>MFEKLARFVGIRPRSEREIDLWLRKKKVDTKEALELKEKLMTLDLMDDLAFATWWIDQRNTFRPKGKKLLVYELKQKGVKSGVIEEALEASDFNERELAKKVVAKYVQREPEKLVTLLQRRGFSWETISGIIPHNDNEG</sequence>
<protein>
    <recommendedName>
        <fullName evidence="3 5">Regulatory protein RecX</fullName>
    </recommendedName>
</protein>
<dbReference type="InterPro" id="IPR053924">
    <property type="entry name" value="RecX_HTH_2nd"/>
</dbReference>
<evidence type="ECO:0000256" key="4">
    <source>
        <dbReference type="ARBA" id="ARBA00022490"/>
    </source>
</evidence>
<keyword evidence="4 5" id="KW-0963">Cytoplasm</keyword>
<evidence type="ECO:0000313" key="8">
    <source>
        <dbReference type="Proteomes" id="UP000179241"/>
    </source>
</evidence>
<gene>
    <name evidence="5" type="primary">recX</name>
    <name evidence="7" type="ORF">A2188_00985</name>
</gene>
<dbReference type="InterPro" id="IPR003783">
    <property type="entry name" value="Regulatory_RecX"/>
</dbReference>
<dbReference type="AlphaFoldDB" id="A0A1F8CK83"/>
<evidence type="ECO:0000256" key="5">
    <source>
        <dbReference type="HAMAP-Rule" id="MF_01114"/>
    </source>
</evidence>
<comment type="similarity">
    <text evidence="2 5">Belongs to the RecX family.</text>
</comment>
<evidence type="ECO:0000256" key="3">
    <source>
        <dbReference type="ARBA" id="ARBA00018111"/>
    </source>
</evidence>
<dbReference type="InterPro" id="IPR036388">
    <property type="entry name" value="WH-like_DNA-bd_sf"/>
</dbReference>
<comment type="subcellular location">
    <subcellularLocation>
        <location evidence="1 5">Cytoplasm</location>
    </subcellularLocation>
</comment>
<evidence type="ECO:0000259" key="6">
    <source>
        <dbReference type="Pfam" id="PF02631"/>
    </source>
</evidence>
<dbReference type="GO" id="GO:0005737">
    <property type="term" value="C:cytoplasm"/>
    <property type="evidence" value="ECO:0007669"/>
    <property type="project" value="UniProtKB-SubCell"/>
</dbReference>
<organism evidence="7 8">
    <name type="scientific">Candidatus Woesebacteria bacterium RIFOXYA1_FULL_43_9</name>
    <dbReference type="NCBI Taxonomy" id="1802534"/>
    <lineage>
        <taxon>Bacteria</taxon>
        <taxon>Candidatus Woeseibacteriota</taxon>
    </lineage>
</organism>
<name>A0A1F8CK83_9BACT</name>
<dbReference type="GO" id="GO:0006282">
    <property type="term" value="P:regulation of DNA repair"/>
    <property type="evidence" value="ECO:0007669"/>
    <property type="project" value="UniProtKB-UniRule"/>
</dbReference>
<dbReference type="Gene3D" id="1.10.10.10">
    <property type="entry name" value="Winged helix-like DNA-binding domain superfamily/Winged helix DNA-binding domain"/>
    <property type="match status" value="2"/>
</dbReference>
<evidence type="ECO:0000256" key="1">
    <source>
        <dbReference type="ARBA" id="ARBA00004496"/>
    </source>
</evidence>
<dbReference type="EMBL" id="MGHU01000046">
    <property type="protein sequence ID" value="OGM76661.1"/>
    <property type="molecule type" value="Genomic_DNA"/>
</dbReference>
<dbReference type="PANTHER" id="PTHR33602:SF1">
    <property type="entry name" value="REGULATORY PROTEIN RECX FAMILY PROTEIN"/>
    <property type="match status" value="1"/>
</dbReference>
<dbReference type="Proteomes" id="UP000179241">
    <property type="component" value="Unassembled WGS sequence"/>
</dbReference>
<comment type="caution">
    <text evidence="7">The sequence shown here is derived from an EMBL/GenBank/DDBJ whole genome shotgun (WGS) entry which is preliminary data.</text>
</comment>
<feature type="domain" description="RecX second three-helical" evidence="6">
    <location>
        <begin position="47"/>
        <end position="88"/>
    </location>
</feature>
<proteinExistence type="inferred from homology"/>